<evidence type="ECO:0000256" key="2">
    <source>
        <dbReference type="RuleBase" id="RU000628"/>
    </source>
</evidence>
<feature type="domain" description="Bifunctional inhibitor/plant lipid transfer protein/seed storage helical" evidence="4">
    <location>
        <begin position="31"/>
        <end position="117"/>
    </location>
</feature>
<evidence type="ECO:0000256" key="3">
    <source>
        <dbReference type="SAM" id="SignalP"/>
    </source>
</evidence>
<reference evidence="5 6" key="1">
    <citation type="journal article" date="2024" name="G3 (Bethesda)">
        <title>Genome assembly of Hibiscus sabdariffa L. provides insights into metabolisms of medicinal natural products.</title>
        <authorList>
            <person name="Kim T."/>
        </authorList>
    </citation>
    <scope>NUCLEOTIDE SEQUENCE [LARGE SCALE GENOMIC DNA]</scope>
    <source>
        <strain evidence="5">TK-2024</strain>
        <tissue evidence="5">Old leaves</tissue>
    </source>
</reference>
<dbReference type="InterPro" id="IPR036312">
    <property type="entry name" value="Bifun_inhib/LTP/seed_sf"/>
</dbReference>
<keyword evidence="2" id="KW-0446">Lipid-binding</keyword>
<feature type="chain" id="PRO_5047521977" description="Non-specific lipid-transfer protein" evidence="3">
    <location>
        <begin position="28"/>
        <end position="119"/>
    </location>
</feature>
<dbReference type="PANTHER" id="PTHR33076">
    <property type="entry name" value="NON-SPECIFIC LIPID-TRANSFER PROTEIN 2-RELATED"/>
    <property type="match status" value="1"/>
</dbReference>
<dbReference type="CDD" id="cd01960">
    <property type="entry name" value="nsLTP1"/>
    <property type="match status" value="1"/>
</dbReference>
<evidence type="ECO:0000256" key="1">
    <source>
        <dbReference type="ARBA" id="ARBA00009748"/>
    </source>
</evidence>
<keyword evidence="3" id="KW-0732">Signal</keyword>
<feature type="signal peptide" evidence="3">
    <location>
        <begin position="1"/>
        <end position="27"/>
    </location>
</feature>
<evidence type="ECO:0000259" key="4">
    <source>
        <dbReference type="SMART" id="SM00499"/>
    </source>
</evidence>
<dbReference type="SUPFAM" id="SSF47699">
    <property type="entry name" value="Bifunctional inhibitor/lipid-transfer protein/seed storage 2S albumin"/>
    <property type="match status" value="1"/>
</dbReference>
<organism evidence="5 6">
    <name type="scientific">Hibiscus sabdariffa</name>
    <name type="common">roselle</name>
    <dbReference type="NCBI Taxonomy" id="183260"/>
    <lineage>
        <taxon>Eukaryota</taxon>
        <taxon>Viridiplantae</taxon>
        <taxon>Streptophyta</taxon>
        <taxon>Embryophyta</taxon>
        <taxon>Tracheophyta</taxon>
        <taxon>Spermatophyta</taxon>
        <taxon>Magnoliopsida</taxon>
        <taxon>eudicotyledons</taxon>
        <taxon>Gunneridae</taxon>
        <taxon>Pentapetalae</taxon>
        <taxon>rosids</taxon>
        <taxon>malvids</taxon>
        <taxon>Malvales</taxon>
        <taxon>Malvaceae</taxon>
        <taxon>Malvoideae</taxon>
        <taxon>Hibiscus</taxon>
    </lineage>
</organism>
<dbReference type="InterPro" id="IPR016140">
    <property type="entry name" value="Bifunc_inhib/LTP/seed_store"/>
</dbReference>
<dbReference type="Pfam" id="PF00234">
    <property type="entry name" value="Tryp_alpha_amyl"/>
    <property type="match status" value="1"/>
</dbReference>
<comment type="similarity">
    <text evidence="1 2">Belongs to the plant LTP family.</text>
</comment>
<dbReference type="InterPro" id="IPR000528">
    <property type="entry name" value="Plant_nsLTP"/>
</dbReference>
<sequence length="119" mass="12216">MPTSVLSNLLSLMLVVSVALAPEAAEATVTCGDVVSHLTGCISYVSTGGPMSDGCCSGVKTLYAEAQTSDDRQSVCKCIKSAVNGMPFSAVNLDRAAGIPDKCGLHIPYKISPSTDCSK</sequence>
<evidence type="ECO:0000313" key="6">
    <source>
        <dbReference type="Proteomes" id="UP001472677"/>
    </source>
</evidence>
<keyword evidence="2" id="KW-0813">Transport</keyword>
<protein>
    <recommendedName>
        <fullName evidence="2">Non-specific lipid-transfer protein</fullName>
    </recommendedName>
</protein>
<name>A0ABR2A458_9ROSI</name>
<gene>
    <name evidence="5" type="ORF">V6N12_060888</name>
</gene>
<proteinExistence type="inferred from homology"/>
<dbReference type="Gene3D" id="1.10.110.10">
    <property type="entry name" value="Plant lipid-transfer and hydrophobic proteins"/>
    <property type="match status" value="1"/>
</dbReference>
<comment type="caution">
    <text evidence="5">The sequence shown here is derived from an EMBL/GenBank/DDBJ whole genome shotgun (WGS) entry which is preliminary data.</text>
</comment>
<dbReference type="PRINTS" id="PR00382">
    <property type="entry name" value="LIPIDTRNSFER"/>
</dbReference>
<keyword evidence="6" id="KW-1185">Reference proteome</keyword>
<evidence type="ECO:0000313" key="5">
    <source>
        <dbReference type="EMBL" id="KAK8487808.1"/>
    </source>
</evidence>
<comment type="function">
    <text evidence="2">Plant non-specific lipid-transfer proteins transfer phospholipids as well as galactolipids across membranes. May play a role in wax or cutin deposition in the cell walls of expanding epidermal cells and certain secretory tissues.</text>
</comment>
<accession>A0ABR2A458</accession>
<dbReference type="SMART" id="SM00499">
    <property type="entry name" value="AAI"/>
    <property type="match status" value="1"/>
</dbReference>
<dbReference type="EMBL" id="JBBPBM010001056">
    <property type="protein sequence ID" value="KAK8487808.1"/>
    <property type="molecule type" value="Genomic_DNA"/>
</dbReference>
<dbReference type="Proteomes" id="UP001472677">
    <property type="component" value="Unassembled WGS sequence"/>
</dbReference>